<dbReference type="GO" id="GO:0006801">
    <property type="term" value="P:superoxide metabolic process"/>
    <property type="evidence" value="ECO:0007669"/>
    <property type="project" value="InterPro"/>
</dbReference>
<dbReference type="InterPro" id="IPR036423">
    <property type="entry name" value="SOD-like_Cu/Zn_dom_sf"/>
</dbReference>
<feature type="domain" description="Superoxide dismutase copper/zinc binding" evidence="3">
    <location>
        <begin position="83"/>
        <end position="209"/>
    </location>
</feature>
<feature type="region of interest" description="Disordered" evidence="2">
    <location>
        <begin position="1"/>
        <end position="35"/>
    </location>
</feature>
<dbReference type="GO" id="GO:0005507">
    <property type="term" value="F:copper ion binding"/>
    <property type="evidence" value="ECO:0007669"/>
    <property type="project" value="InterPro"/>
</dbReference>
<proteinExistence type="inferred from homology"/>
<comment type="similarity">
    <text evidence="1">Belongs to the Cu-Zn superoxide dismutase family.</text>
</comment>
<comment type="caution">
    <text evidence="4">The sequence shown here is derived from an EMBL/GenBank/DDBJ whole genome shotgun (WGS) entry which is preliminary data.</text>
</comment>
<organism evidence="4 5">
    <name type="scientific">Histidinibacterium lentulum</name>
    <dbReference type="NCBI Taxonomy" id="2480588"/>
    <lineage>
        <taxon>Bacteria</taxon>
        <taxon>Pseudomonadati</taxon>
        <taxon>Pseudomonadota</taxon>
        <taxon>Alphaproteobacteria</taxon>
        <taxon>Rhodobacterales</taxon>
        <taxon>Paracoccaceae</taxon>
        <taxon>Histidinibacterium</taxon>
    </lineage>
</organism>
<evidence type="ECO:0000313" key="5">
    <source>
        <dbReference type="Proteomes" id="UP000268016"/>
    </source>
</evidence>
<evidence type="ECO:0000313" key="4">
    <source>
        <dbReference type="EMBL" id="ROU03604.1"/>
    </source>
</evidence>
<dbReference type="SUPFAM" id="SSF49329">
    <property type="entry name" value="Cu,Zn superoxide dismutase-like"/>
    <property type="match status" value="1"/>
</dbReference>
<keyword evidence="5" id="KW-1185">Reference proteome</keyword>
<dbReference type="AlphaFoldDB" id="A0A3N2R824"/>
<dbReference type="PANTHER" id="PTHR10003">
    <property type="entry name" value="SUPEROXIDE DISMUTASE CU-ZN -RELATED"/>
    <property type="match status" value="1"/>
</dbReference>
<accession>A0A3N2R824</accession>
<sequence length="214" mass="21749">MPTLRRCPGGYGDATEPMQGAEPPRPCPVPPERTRAAPKGAQAMRPILPVAAALLAAGPALAESHMSQGGWIAEVQGRDGAAHGTVTVEPTASGTMVVELDLAGLPTGTLAVHLHETGDCSAEDFSSAGGHIAGDASHGVESADGPHPGDLPNVLPEEGGAVQVQFFNDRLTGEMMTDADGAAFVVHAGADDYESQPAGDAGDRIACGVFEPRE</sequence>
<dbReference type="InterPro" id="IPR001424">
    <property type="entry name" value="SOD_Cu_Zn_dom"/>
</dbReference>
<name>A0A3N2R824_9RHOB</name>
<dbReference type="Proteomes" id="UP000268016">
    <property type="component" value="Unassembled WGS sequence"/>
</dbReference>
<gene>
    <name evidence="4" type="ORF">EAT49_04725</name>
</gene>
<dbReference type="OrthoDB" id="5431326at2"/>
<dbReference type="Pfam" id="PF00080">
    <property type="entry name" value="Sod_Cu"/>
    <property type="match status" value="1"/>
</dbReference>
<dbReference type="Gene3D" id="2.60.40.200">
    <property type="entry name" value="Superoxide dismutase, copper/zinc binding domain"/>
    <property type="match status" value="1"/>
</dbReference>
<dbReference type="EMBL" id="RDRB01000002">
    <property type="protein sequence ID" value="ROU03604.1"/>
    <property type="molecule type" value="Genomic_DNA"/>
</dbReference>
<reference evidence="4 5" key="1">
    <citation type="submission" date="2018-10" db="EMBL/GenBank/DDBJ databases">
        <title>Histidinibacterium lentulum gen. nov., sp. nov., a marine bacterium from the culture broth of Picochlorum sp. 122.</title>
        <authorList>
            <person name="Wang G."/>
        </authorList>
    </citation>
    <scope>NUCLEOTIDE SEQUENCE [LARGE SCALE GENOMIC DNA]</scope>
    <source>
        <strain evidence="4 5">B17</strain>
    </source>
</reference>
<evidence type="ECO:0000256" key="1">
    <source>
        <dbReference type="ARBA" id="ARBA00010457"/>
    </source>
</evidence>
<dbReference type="InterPro" id="IPR024134">
    <property type="entry name" value="SOD_Cu/Zn_/chaperone"/>
</dbReference>
<protein>
    <submittedName>
        <fullName evidence="4">Superoxide dismutase family protein</fullName>
    </submittedName>
</protein>
<feature type="region of interest" description="Disordered" evidence="2">
    <location>
        <begin position="125"/>
        <end position="150"/>
    </location>
</feature>
<evidence type="ECO:0000259" key="3">
    <source>
        <dbReference type="Pfam" id="PF00080"/>
    </source>
</evidence>
<evidence type="ECO:0000256" key="2">
    <source>
        <dbReference type="SAM" id="MobiDB-lite"/>
    </source>
</evidence>